<feature type="transmembrane region" description="Helical" evidence="1">
    <location>
        <begin position="83"/>
        <end position="102"/>
    </location>
</feature>
<feature type="transmembrane region" description="Helical" evidence="1">
    <location>
        <begin position="402"/>
        <end position="421"/>
    </location>
</feature>
<comment type="caution">
    <text evidence="3">The sequence shown here is derived from an EMBL/GenBank/DDBJ whole genome shotgun (WGS) entry which is preliminary data.</text>
</comment>
<evidence type="ECO:0000313" key="4">
    <source>
        <dbReference type="Proteomes" id="UP000730862"/>
    </source>
</evidence>
<keyword evidence="1" id="KW-0472">Membrane</keyword>
<feature type="transmembrane region" description="Helical" evidence="1">
    <location>
        <begin position="161"/>
        <end position="189"/>
    </location>
</feature>
<dbReference type="AlphaFoldDB" id="A0A233VW39"/>
<name>A0A233VW39_FINMA</name>
<feature type="transmembrane region" description="Helical" evidence="1">
    <location>
        <begin position="433"/>
        <end position="456"/>
    </location>
</feature>
<dbReference type="Proteomes" id="UP000730862">
    <property type="component" value="Unassembled WGS sequence"/>
</dbReference>
<keyword evidence="1" id="KW-1133">Transmembrane helix</keyword>
<dbReference type="InterPro" id="IPR011642">
    <property type="entry name" value="Gate_dom"/>
</dbReference>
<evidence type="ECO:0000259" key="2">
    <source>
        <dbReference type="Pfam" id="PF07670"/>
    </source>
</evidence>
<dbReference type="RefSeq" id="WP_002838765.1">
    <property type="nucleotide sequence ID" value="NZ_CAMYDD010000006.1"/>
</dbReference>
<feature type="transmembrane region" description="Helical" evidence="1">
    <location>
        <begin position="122"/>
        <end position="141"/>
    </location>
</feature>
<feature type="transmembrane region" description="Helical" evidence="1">
    <location>
        <begin position="210"/>
        <end position="228"/>
    </location>
</feature>
<sequence length="488" mass="53300">MKESVNFRGTLSKSEIRDLNLDLEDLHQIDSFDLSPSDRKQGILKSILFTAIAIFIFFVPITINGQTDITFGIIYNTLMKITGVYGLWAITCLTVITALLSIYGKYFAKKGKIYDYFHGDSIIHPIIYSIGAVFAVIYSLTVTTSFNGPEIIVGKSTGGTVIPSIAVAVFWIILVSSFCMPFLINYGFIDLIGTLMEPLMRPLFKLPGRAAINALVSFLSSSSVGVLITNKLYRRGVYTEKEAVLVATGFSAVSVGFAYMVIKTAGLQDHFAFVYLISALMTLLVSGIVGRIPPFSRKRDIYPNGKLQTKEDIDNTKSSSNGILKTAGSRAVKKAFLAPNLLGEVKSSIKDGFEVIPKVVTSLVTIGTGALILAENTPIFDFLGKLFVPLLKLLQVPNATEIAASFPVGIAEMFLPVLLIAEKVPNLAPGARFLVVSVSICQIIFFAETIVVMMSAKLPIKLWELVVVFIERTIIAIIIGSMVMHIFF</sequence>
<dbReference type="GeneID" id="60839227"/>
<dbReference type="Pfam" id="PF07670">
    <property type="entry name" value="Gate"/>
    <property type="match status" value="1"/>
</dbReference>
<dbReference type="EMBL" id="JAHAIK010000004">
    <property type="protein sequence ID" value="MBS5964444.1"/>
    <property type="molecule type" value="Genomic_DNA"/>
</dbReference>
<feature type="transmembrane region" description="Helical" evidence="1">
    <location>
        <begin position="43"/>
        <end position="63"/>
    </location>
</feature>
<feature type="domain" description="Nucleoside transporter/FeoB GTPase Gate" evidence="2">
    <location>
        <begin position="168"/>
        <end position="266"/>
    </location>
</feature>
<evidence type="ECO:0000256" key="1">
    <source>
        <dbReference type="SAM" id="Phobius"/>
    </source>
</evidence>
<evidence type="ECO:0000313" key="3">
    <source>
        <dbReference type="EMBL" id="MBS5964444.1"/>
    </source>
</evidence>
<feature type="transmembrane region" description="Helical" evidence="1">
    <location>
        <begin position="243"/>
        <end position="261"/>
    </location>
</feature>
<gene>
    <name evidence="3" type="ORF">KIA07_02115</name>
</gene>
<keyword evidence="1" id="KW-0812">Transmembrane</keyword>
<proteinExistence type="predicted"/>
<reference evidence="3" key="1">
    <citation type="submission" date="2021-02" db="EMBL/GenBank/DDBJ databases">
        <title>Infant gut strain persistence is associated with maternal origin, phylogeny, and functional potential including surface adhesion and iron acquisition.</title>
        <authorList>
            <person name="Lou Y.C."/>
        </authorList>
    </citation>
    <scope>NUCLEOTIDE SEQUENCE</scope>
    <source>
        <strain evidence="3">L3_058_000G1_dasL3_058_000G1_concoct_72</strain>
    </source>
</reference>
<accession>A0A233VW39</accession>
<protein>
    <submittedName>
        <fullName evidence="3">YjiH family protein</fullName>
    </submittedName>
</protein>
<feature type="transmembrane region" description="Helical" evidence="1">
    <location>
        <begin position="273"/>
        <end position="292"/>
    </location>
</feature>
<feature type="transmembrane region" description="Helical" evidence="1">
    <location>
        <begin position="462"/>
        <end position="487"/>
    </location>
</feature>
<organism evidence="3 4">
    <name type="scientific">Finegoldia magna</name>
    <name type="common">Peptostreptococcus magnus</name>
    <dbReference type="NCBI Taxonomy" id="1260"/>
    <lineage>
        <taxon>Bacteria</taxon>
        <taxon>Bacillati</taxon>
        <taxon>Bacillota</taxon>
        <taxon>Tissierellia</taxon>
        <taxon>Tissierellales</taxon>
        <taxon>Peptoniphilaceae</taxon>
        <taxon>Finegoldia</taxon>
    </lineage>
</organism>